<reference evidence="2 3" key="1">
    <citation type="journal article" date="2019" name="Front. Microbiol.">
        <title>Ammonia Oxidation by the Arctic Terrestrial Thaumarchaeote Candidatus Nitrosocosmicus arcticus Is Stimulated by Increasing Temperatures.</title>
        <authorList>
            <person name="Alves R.J.E."/>
            <person name="Kerou M."/>
            <person name="Zappe A."/>
            <person name="Bittner R."/>
            <person name="Abby S.S."/>
            <person name="Schmidt H.A."/>
            <person name="Pfeifer K."/>
            <person name="Schleper C."/>
        </authorList>
    </citation>
    <scope>NUCLEOTIDE SEQUENCE [LARGE SCALE GENOMIC DNA]</scope>
    <source>
        <strain evidence="2 3">Kfb</strain>
    </source>
</reference>
<gene>
    <name evidence="2" type="ORF">NARC_60162</name>
</gene>
<keyword evidence="1" id="KW-0812">Transmembrane</keyword>
<keyword evidence="1" id="KW-0472">Membrane</keyword>
<evidence type="ECO:0000313" key="3">
    <source>
        <dbReference type="Proteomes" id="UP000315289"/>
    </source>
</evidence>
<accession>A0A557SVZ3</accession>
<evidence type="ECO:0000256" key="1">
    <source>
        <dbReference type="SAM" id="Phobius"/>
    </source>
</evidence>
<protein>
    <submittedName>
        <fullName evidence="2">Uncharacterized protein</fullName>
    </submittedName>
</protein>
<keyword evidence="3" id="KW-1185">Reference proteome</keyword>
<feature type="transmembrane region" description="Helical" evidence="1">
    <location>
        <begin position="41"/>
        <end position="62"/>
    </location>
</feature>
<proteinExistence type="predicted"/>
<keyword evidence="1" id="KW-1133">Transmembrane helix</keyword>
<sequence length="66" mass="7525">MDEVAALMMYYGKIFRSTETTEQISKHSEHEIKHRILETQLARLGAILLIIGFVIQIIGNAINIKI</sequence>
<organism evidence="2 3">
    <name type="scientific">Candidatus Nitrosocosmicus arcticus</name>
    <dbReference type="NCBI Taxonomy" id="2035267"/>
    <lineage>
        <taxon>Archaea</taxon>
        <taxon>Nitrososphaerota</taxon>
        <taxon>Nitrososphaeria</taxon>
        <taxon>Nitrososphaerales</taxon>
        <taxon>Nitrososphaeraceae</taxon>
        <taxon>Candidatus Nitrosocosmicus</taxon>
    </lineage>
</organism>
<comment type="caution">
    <text evidence="2">The sequence shown here is derived from an EMBL/GenBank/DDBJ whole genome shotgun (WGS) entry which is preliminary data.</text>
</comment>
<dbReference type="Proteomes" id="UP000315289">
    <property type="component" value="Unassembled WGS sequence"/>
</dbReference>
<dbReference type="EMBL" id="VOAH01000006">
    <property type="protein sequence ID" value="TVP40775.1"/>
    <property type="molecule type" value="Genomic_DNA"/>
</dbReference>
<dbReference type="AlphaFoldDB" id="A0A557SVZ3"/>
<name>A0A557SVZ3_9ARCH</name>
<dbReference type="RefSeq" id="WP_144730338.1">
    <property type="nucleotide sequence ID" value="NZ_ML675582.1"/>
</dbReference>
<evidence type="ECO:0000313" key="2">
    <source>
        <dbReference type="EMBL" id="TVP40775.1"/>
    </source>
</evidence>